<dbReference type="InterPro" id="IPR000873">
    <property type="entry name" value="AMP-dep_synth/lig_dom"/>
</dbReference>
<dbReference type="AlphaFoldDB" id="A0A1F7WMT4"/>
<dbReference type="PROSITE" id="PS00455">
    <property type="entry name" value="AMP_BINDING"/>
    <property type="match status" value="1"/>
</dbReference>
<gene>
    <name evidence="3" type="ORF">A2008_12075</name>
</gene>
<dbReference type="SUPFAM" id="SSF56801">
    <property type="entry name" value="Acetyl-CoA synthetase-like"/>
    <property type="match status" value="1"/>
</dbReference>
<reference evidence="3 4" key="1">
    <citation type="journal article" date="2016" name="Nat. Commun.">
        <title>Thousands of microbial genomes shed light on interconnected biogeochemical processes in an aquifer system.</title>
        <authorList>
            <person name="Anantharaman K."/>
            <person name="Brown C.T."/>
            <person name="Hug L.A."/>
            <person name="Sharon I."/>
            <person name="Castelle C.J."/>
            <person name="Probst A.J."/>
            <person name="Thomas B.C."/>
            <person name="Singh A."/>
            <person name="Wilkins M.J."/>
            <person name="Karaoz U."/>
            <person name="Brodie E.L."/>
            <person name="Williams K.H."/>
            <person name="Hubbard S.S."/>
            <person name="Banfield J.F."/>
        </authorList>
    </citation>
    <scope>NUCLEOTIDE SEQUENCE [LARGE SCALE GENOMIC DNA]</scope>
</reference>
<evidence type="ECO:0000259" key="1">
    <source>
        <dbReference type="Pfam" id="PF00501"/>
    </source>
</evidence>
<name>A0A1F7WMT4_9BACT</name>
<dbReference type="Gene3D" id="3.30.300.30">
    <property type="match status" value="1"/>
</dbReference>
<protein>
    <recommendedName>
        <fullName evidence="5">AMP-dependent synthetase/ligase domain-containing protein</fullName>
    </recommendedName>
</protein>
<dbReference type="Pfam" id="PF13193">
    <property type="entry name" value="AMP-binding_C"/>
    <property type="match status" value="1"/>
</dbReference>
<dbReference type="InterPro" id="IPR045851">
    <property type="entry name" value="AMP-bd_C_sf"/>
</dbReference>
<feature type="domain" description="AMP-dependent synthetase/ligase" evidence="1">
    <location>
        <begin position="29"/>
        <end position="425"/>
    </location>
</feature>
<evidence type="ECO:0000313" key="4">
    <source>
        <dbReference type="Proteomes" id="UP000178735"/>
    </source>
</evidence>
<dbReference type="Proteomes" id="UP000178735">
    <property type="component" value="Unassembled WGS sequence"/>
</dbReference>
<dbReference type="InterPro" id="IPR020845">
    <property type="entry name" value="AMP-binding_CS"/>
</dbReference>
<accession>A0A1F7WMT4</accession>
<dbReference type="InterPro" id="IPR050237">
    <property type="entry name" value="ATP-dep_AMP-bd_enzyme"/>
</dbReference>
<dbReference type="EMBL" id="MGFH01000151">
    <property type="protein sequence ID" value="OGM04161.1"/>
    <property type="molecule type" value="Genomic_DNA"/>
</dbReference>
<dbReference type="PANTHER" id="PTHR43767">
    <property type="entry name" value="LONG-CHAIN-FATTY-ACID--COA LIGASE"/>
    <property type="match status" value="1"/>
</dbReference>
<dbReference type="InterPro" id="IPR025110">
    <property type="entry name" value="AMP-bd_C"/>
</dbReference>
<dbReference type="InterPro" id="IPR042099">
    <property type="entry name" value="ANL_N_sf"/>
</dbReference>
<dbReference type="STRING" id="1817813.A2008_12075"/>
<evidence type="ECO:0000259" key="2">
    <source>
        <dbReference type="Pfam" id="PF13193"/>
    </source>
</evidence>
<evidence type="ECO:0008006" key="5">
    <source>
        <dbReference type="Google" id="ProtNLM"/>
    </source>
</evidence>
<dbReference type="GO" id="GO:0016878">
    <property type="term" value="F:acid-thiol ligase activity"/>
    <property type="evidence" value="ECO:0007669"/>
    <property type="project" value="UniProtKB-ARBA"/>
</dbReference>
<organism evidence="3 4">
    <name type="scientific">Candidatus Wallbacteria bacterium GWC2_49_35</name>
    <dbReference type="NCBI Taxonomy" id="1817813"/>
    <lineage>
        <taxon>Bacteria</taxon>
        <taxon>Candidatus Walliibacteriota</taxon>
    </lineage>
</organism>
<dbReference type="Pfam" id="PF00501">
    <property type="entry name" value="AMP-binding"/>
    <property type="match status" value="1"/>
</dbReference>
<dbReference type="Gene3D" id="3.40.50.12780">
    <property type="entry name" value="N-terminal domain of ligase-like"/>
    <property type="match status" value="1"/>
</dbReference>
<proteinExistence type="predicted"/>
<dbReference type="PANTHER" id="PTHR43767:SF1">
    <property type="entry name" value="NONRIBOSOMAL PEPTIDE SYNTHASE PES1 (EUROFUNG)-RELATED"/>
    <property type="match status" value="1"/>
</dbReference>
<comment type="caution">
    <text evidence="3">The sequence shown here is derived from an EMBL/GenBank/DDBJ whole genome shotgun (WGS) entry which is preliminary data.</text>
</comment>
<evidence type="ECO:0000313" key="3">
    <source>
        <dbReference type="EMBL" id="OGM04161.1"/>
    </source>
</evidence>
<sequence>MITFDKLHNKYFGFHDGVNFKNNVVCLLKKNAKEKPDRVALQWVDPTYKGDWDKNVIVENIPHKSINFKQFYEAIRRTASGLKKAGVKHGDCVILFLPMSLYLYQAMSAIMMIGARAVFLDSWARRDQLGVSAKVVEPTAMISFEMAFQLCATVPELNEIPIKIVAGPHTGAYTATLEEIAKSEPLEEIEAVEGEETALVTFTTGSSGVPKGADRTHCFLVAQHLALDECIPYESGDIDVPAFPIFSLNNIAAGVNTVVPITDIGRPNEKDPVMIVSQIKTCGITCATLSPSMIVNIAKFCDDNKITMPKIKRVITGGAPISNDTLALFRKAVPNAEVWVLYGSTEVEPIAHIEAKDILFPKHGGKAGVEGVNVGHFAEGLEYKLLKINKNPINLVNDTWDGLTVGKDEVGELAVAGLHVCKAYYNNTDAVAKTKIIESNGKVWHRTGDLARIDEHKNVWLVGRVHNAIARNGELLFPVKVEILLKKHPDVKQSAYVGIPDEKLGEKAYALVMLVENPKETKEEILSKLAEILKQENVPYDKLDVTPLVPMDPRHHSKVEYDVLRAAVLKEEEENKCACCEECSYTSEGLAEEEKPCCHGEKGDGDSCEDSFKSFLKIGLVVLIAYFLIKMLFGGGKDDK</sequence>
<feature type="domain" description="AMP-binding enzyme C-terminal" evidence="2">
    <location>
        <begin position="480"/>
        <end position="533"/>
    </location>
</feature>